<dbReference type="Gene3D" id="2.40.50.120">
    <property type="match status" value="1"/>
</dbReference>
<comment type="similarity">
    <text evidence="2">Belongs to the meteorin family.</text>
</comment>
<evidence type="ECO:0000313" key="11">
    <source>
        <dbReference type="Proteomes" id="UP001501920"/>
    </source>
</evidence>
<keyword evidence="6 9" id="KW-0732">Signal</keyword>
<keyword evidence="11" id="KW-1185">Reference proteome</keyword>
<feature type="region of interest" description="Disordered" evidence="8">
    <location>
        <begin position="305"/>
        <end position="341"/>
    </location>
</feature>
<dbReference type="PROSITE" id="PS51257">
    <property type="entry name" value="PROKAR_LIPOPROTEIN"/>
    <property type="match status" value="1"/>
</dbReference>
<feature type="signal peptide" evidence="9">
    <location>
        <begin position="1"/>
        <end position="30"/>
    </location>
</feature>
<dbReference type="InterPro" id="IPR008993">
    <property type="entry name" value="TIMP-like_OB-fold"/>
</dbReference>
<dbReference type="InterPro" id="IPR051998">
    <property type="entry name" value="Meteorin-like"/>
</dbReference>
<dbReference type="GO" id="GO:0005615">
    <property type="term" value="C:extracellular space"/>
    <property type="evidence" value="ECO:0007669"/>
    <property type="project" value="TreeGrafter"/>
</dbReference>
<keyword evidence="7" id="KW-1015">Disulfide bond</keyword>
<feature type="compositionally biased region" description="Polar residues" evidence="8">
    <location>
        <begin position="330"/>
        <end position="341"/>
    </location>
</feature>
<evidence type="ECO:0000256" key="7">
    <source>
        <dbReference type="ARBA" id="ARBA00023157"/>
    </source>
</evidence>
<dbReference type="GO" id="GO:0097009">
    <property type="term" value="P:energy homeostasis"/>
    <property type="evidence" value="ECO:0007669"/>
    <property type="project" value="TreeGrafter"/>
</dbReference>
<dbReference type="AlphaFoldDB" id="A0AAR2LC66"/>
<dbReference type="Ensembl" id="ENSPNAT00000075957.1">
    <property type="protein sequence ID" value="ENSPNAP00000071971.1"/>
    <property type="gene ID" value="ENSPNAG00000017173.2"/>
</dbReference>
<evidence type="ECO:0000256" key="8">
    <source>
        <dbReference type="SAM" id="MobiDB-lite"/>
    </source>
</evidence>
<dbReference type="GO" id="GO:0005179">
    <property type="term" value="F:hormone activity"/>
    <property type="evidence" value="ECO:0007669"/>
    <property type="project" value="UniProtKB-KW"/>
</dbReference>
<evidence type="ECO:0000256" key="5">
    <source>
        <dbReference type="ARBA" id="ARBA00022702"/>
    </source>
</evidence>
<evidence type="ECO:0000313" key="10">
    <source>
        <dbReference type="Ensembl" id="ENSPNAP00000071971.1"/>
    </source>
</evidence>
<reference evidence="10" key="3">
    <citation type="submission" date="2025-09" db="UniProtKB">
        <authorList>
            <consortium name="Ensembl"/>
        </authorList>
    </citation>
    <scope>IDENTIFICATION</scope>
</reference>
<dbReference type="PANTHER" id="PTHR28593">
    <property type="entry name" value="METEORIN-LIKE PROTEIN"/>
    <property type="match status" value="1"/>
</dbReference>
<organism evidence="10 11">
    <name type="scientific">Pygocentrus nattereri</name>
    <name type="common">Red-bellied piranha</name>
    <dbReference type="NCBI Taxonomy" id="42514"/>
    <lineage>
        <taxon>Eukaryota</taxon>
        <taxon>Metazoa</taxon>
        <taxon>Chordata</taxon>
        <taxon>Craniata</taxon>
        <taxon>Vertebrata</taxon>
        <taxon>Euteleostomi</taxon>
        <taxon>Actinopterygii</taxon>
        <taxon>Neopterygii</taxon>
        <taxon>Teleostei</taxon>
        <taxon>Ostariophysi</taxon>
        <taxon>Characiformes</taxon>
        <taxon>Characoidei</taxon>
        <taxon>Pygocentrus</taxon>
    </lineage>
</organism>
<dbReference type="Proteomes" id="UP001501920">
    <property type="component" value="Chromosome 12"/>
</dbReference>
<comment type="subcellular location">
    <subcellularLocation>
        <location evidence="1">Secreted</location>
    </subcellularLocation>
</comment>
<protein>
    <recommendedName>
        <fullName evidence="3">Meteorin-like protein</fullName>
    </recommendedName>
</protein>
<dbReference type="GO" id="GO:0090336">
    <property type="term" value="P:positive regulation of brown fat cell differentiation"/>
    <property type="evidence" value="ECO:0007669"/>
    <property type="project" value="TreeGrafter"/>
</dbReference>
<evidence type="ECO:0000256" key="6">
    <source>
        <dbReference type="ARBA" id="ARBA00022729"/>
    </source>
</evidence>
<reference evidence="10" key="2">
    <citation type="submission" date="2025-08" db="UniProtKB">
        <authorList>
            <consortium name="Ensembl"/>
        </authorList>
    </citation>
    <scope>IDENTIFICATION</scope>
</reference>
<keyword evidence="4" id="KW-0964">Secreted</keyword>
<evidence type="ECO:0000256" key="9">
    <source>
        <dbReference type="SAM" id="SignalP"/>
    </source>
</evidence>
<feature type="chain" id="PRO_5043389372" description="Meteorin-like protein" evidence="9">
    <location>
        <begin position="31"/>
        <end position="375"/>
    </location>
</feature>
<dbReference type="GeneTree" id="ENSGT00390000001390"/>
<sequence>MKARMRMRRALCSFALALLLLAGCVWSGAAQVSTDQCSWRGSGLTHQSHVRDVEQVYLRCSEGSLEWLYPTGAVIVNLRPNTDPLLTPKHAQMVCLRPRPGSSGASVYLWRDGELTLLLSEEDQAAGRQRCFTLQQQRALFIEATAHTDISKRVTAFQYQLINGETGDQPYSPTAPCRPCTDEQILMAVCTSDFVVRGSIQVIEQADDDEEDQASLVVLSSRVYRQKKRVFVPAGGGTRASSRWTGHVKVPRKCGLRIEQGVEFLFTGSVMFGEAWLGCAPRYKDFLQVLSLYGKIHRSVHVPMSVTSGDGGKKKKAKEETLRGTKTQKENPSTSGRHRTANNISIKYHNAKKGKSRNVLYIVLYRTLKGFYTTP</sequence>
<feature type="compositionally biased region" description="Basic and acidic residues" evidence="8">
    <location>
        <begin position="317"/>
        <end position="329"/>
    </location>
</feature>
<evidence type="ECO:0000256" key="2">
    <source>
        <dbReference type="ARBA" id="ARBA00005669"/>
    </source>
</evidence>
<name>A0AAR2LC66_PYGNA</name>
<dbReference type="PANTHER" id="PTHR28593:SF1">
    <property type="entry name" value="METEORIN-LIKE PROTEIN"/>
    <property type="match status" value="1"/>
</dbReference>
<reference evidence="10 11" key="1">
    <citation type="submission" date="2020-10" db="EMBL/GenBank/DDBJ databases">
        <title>Pygocentrus nattereri (red-bellied piranha) genome, fPygNat1, primary haplotype.</title>
        <authorList>
            <person name="Myers G."/>
            <person name="Meyer A."/>
            <person name="Karagic N."/>
            <person name="Pippel M."/>
            <person name="Winkler S."/>
            <person name="Tracey A."/>
            <person name="Wood J."/>
            <person name="Formenti G."/>
            <person name="Howe K."/>
            <person name="Fedrigo O."/>
            <person name="Jarvis E.D."/>
        </authorList>
    </citation>
    <scope>NUCLEOTIDE SEQUENCE [LARGE SCALE GENOMIC DNA]</scope>
</reference>
<evidence type="ECO:0000256" key="1">
    <source>
        <dbReference type="ARBA" id="ARBA00004613"/>
    </source>
</evidence>
<evidence type="ECO:0000256" key="4">
    <source>
        <dbReference type="ARBA" id="ARBA00022525"/>
    </source>
</evidence>
<keyword evidence="5" id="KW-0372">Hormone</keyword>
<proteinExistence type="inferred from homology"/>
<accession>A0AAR2LC66</accession>
<evidence type="ECO:0000256" key="3">
    <source>
        <dbReference type="ARBA" id="ARBA00016272"/>
    </source>
</evidence>